<proteinExistence type="predicted"/>
<dbReference type="STRING" id="1920490.GCA_001895925_04220"/>
<dbReference type="EMBL" id="PVWG01000006">
    <property type="protein sequence ID" value="PSB20409.1"/>
    <property type="molecule type" value="Genomic_DNA"/>
</dbReference>
<name>A0A2T1DIS3_9CYAN</name>
<reference evidence="2 3" key="1">
    <citation type="submission" date="2018-02" db="EMBL/GenBank/DDBJ databases">
        <authorList>
            <person name="Cohen D.B."/>
            <person name="Kent A.D."/>
        </authorList>
    </citation>
    <scope>NUCLEOTIDE SEQUENCE [LARGE SCALE GENOMIC DNA]</scope>
    <source>
        <strain evidence="2 3">ULC007</strain>
    </source>
</reference>
<dbReference type="OrthoDB" id="463245at2"/>
<dbReference type="AlphaFoldDB" id="A0A2T1DIS3"/>
<dbReference type="InterPro" id="IPR021469">
    <property type="entry name" value="DUF3122"/>
</dbReference>
<comment type="caution">
    <text evidence="2">The sequence shown here is derived from an EMBL/GenBank/DDBJ whole genome shotgun (WGS) entry which is preliminary data.</text>
</comment>
<keyword evidence="1" id="KW-0732">Signal</keyword>
<evidence type="ECO:0000313" key="3">
    <source>
        <dbReference type="Proteomes" id="UP000238634"/>
    </source>
</evidence>
<dbReference type="Pfam" id="PF11320">
    <property type="entry name" value="DUF3122"/>
    <property type="match status" value="1"/>
</dbReference>
<reference evidence="2 3" key="2">
    <citation type="submission" date="2018-03" db="EMBL/GenBank/DDBJ databases">
        <title>The ancient ancestry and fast evolution of plastids.</title>
        <authorList>
            <person name="Moore K.R."/>
            <person name="Magnabosco C."/>
            <person name="Momper L."/>
            <person name="Gold D.A."/>
            <person name="Bosak T."/>
            <person name="Fournier G.P."/>
        </authorList>
    </citation>
    <scope>NUCLEOTIDE SEQUENCE [LARGE SCALE GENOMIC DNA]</scope>
    <source>
        <strain evidence="2 3">ULC007</strain>
    </source>
</reference>
<dbReference type="RefSeq" id="WP_073070326.1">
    <property type="nucleotide sequence ID" value="NZ_MPPI01000006.1"/>
</dbReference>
<feature type="signal peptide" evidence="1">
    <location>
        <begin position="1"/>
        <end position="36"/>
    </location>
</feature>
<sequence length="176" mass="19484">MNSIYFNWSRLRPMCWLLAAWICVLLVVWSPLSAFAAVTQIEESPGQMLYQSRQNLRDQTGKSWQVVAFKRIHPDGSAILSLRLVGFPGAVELDHTQPLTLTTSMGQTLTAKDVSSEISQDTPALANVGEYDIQPVLPQLHAEIPLQLTLPMITGSAIELQIPSTTLQEWQTISAP</sequence>
<keyword evidence="3" id="KW-1185">Reference proteome</keyword>
<gene>
    <name evidence="2" type="ORF">C7B65_08210</name>
</gene>
<evidence type="ECO:0000256" key="1">
    <source>
        <dbReference type="SAM" id="SignalP"/>
    </source>
</evidence>
<evidence type="ECO:0000313" key="2">
    <source>
        <dbReference type="EMBL" id="PSB20409.1"/>
    </source>
</evidence>
<feature type="chain" id="PRO_5015524825" evidence="1">
    <location>
        <begin position="37"/>
        <end position="176"/>
    </location>
</feature>
<dbReference type="Proteomes" id="UP000238634">
    <property type="component" value="Unassembled WGS sequence"/>
</dbReference>
<protein>
    <submittedName>
        <fullName evidence="2">DUF3122 domain-containing protein</fullName>
    </submittedName>
</protein>
<organism evidence="2 3">
    <name type="scientific">Phormidesmis priestleyi ULC007</name>
    <dbReference type="NCBI Taxonomy" id="1920490"/>
    <lineage>
        <taxon>Bacteria</taxon>
        <taxon>Bacillati</taxon>
        <taxon>Cyanobacteriota</taxon>
        <taxon>Cyanophyceae</taxon>
        <taxon>Leptolyngbyales</taxon>
        <taxon>Leptolyngbyaceae</taxon>
        <taxon>Phormidesmis</taxon>
    </lineage>
</organism>
<accession>A0A2T1DIS3</accession>